<dbReference type="InterPro" id="IPR018060">
    <property type="entry name" value="HTH_AraC"/>
</dbReference>
<keyword evidence="3" id="KW-0804">Transcription</keyword>
<name>A0AAE5X0F2_9BRAD</name>
<evidence type="ECO:0000313" key="6">
    <source>
        <dbReference type="Proteomes" id="UP000288972"/>
    </source>
</evidence>
<keyword evidence="1" id="KW-0805">Transcription regulation</keyword>
<protein>
    <recommendedName>
        <fullName evidence="4">HTH araC/xylS-type domain-containing protein</fullName>
    </recommendedName>
</protein>
<dbReference type="SUPFAM" id="SSF46689">
    <property type="entry name" value="Homeodomain-like"/>
    <property type="match status" value="1"/>
</dbReference>
<dbReference type="EMBL" id="CP030053">
    <property type="protein sequence ID" value="QAU46410.1"/>
    <property type="molecule type" value="Genomic_DNA"/>
</dbReference>
<evidence type="ECO:0000313" key="5">
    <source>
        <dbReference type="EMBL" id="QAU46410.1"/>
    </source>
</evidence>
<dbReference type="Proteomes" id="UP000288972">
    <property type="component" value="Chromosome"/>
</dbReference>
<reference evidence="5 6" key="1">
    <citation type="submission" date="2018-06" db="EMBL/GenBank/DDBJ databases">
        <title>Comparative genomics of rhizobia nodulating Arachis hypogaea in China.</title>
        <authorList>
            <person name="Li Y."/>
        </authorList>
    </citation>
    <scope>NUCLEOTIDE SEQUENCE [LARGE SCALE GENOMIC DNA]</scope>
    <source>
        <strain evidence="5 6">CCBAU 51670</strain>
    </source>
</reference>
<dbReference type="InterPro" id="IPR050204">
    <property type="entry name" value="AraC_XylS_family_regulators"/>
</dbReference>
<dbReference type="Pfam" id="PF14525">
    <property type="entry name" value="AraC_binding_2"/>
    <property type="match status" value="1"/>
</dbReference>
<dbReference type="KEGG" id="bgz:XH91_14250"/>
<dbReference type="GO" id="GO:0043565">
    <property type="term" value="F:sequence-specific DNA binding"/>
    <property type="evidence" value="ECO:0007669"/>
    <property type="project" value="InterPro"/>
</dbReference>
<organism evidence="5 6">
    <name type="scientific">Bradyrhizobium guangzhouense</name>
    <dbReference type="NCBI Taxonomy" id="1325095"/>
    <lineage>
        <taxon>Bacteria</taxon>
        <taxon>Pseudomonadati</taxon>
        <taxon>Pseudomonadota</taxon>
        <taxon>Alphaproteobacteria</taxon>
        <taxon>Hyphomicrobiales</taxon>
        <taxon>Nitrobacteraceae</taxon>
        <taxon>Bradyrhizobium</taxon>
    </lineage>
</organism>
<dbReference type="GO" id="GO:0003700">
    <property type="term" value="F:DNA-binding transcription factor activity"/>
    <property type="evidence" value="ECO:0007669"/>
    <property type="project" value="InterPro"/>
</dbReference>
<evidence type="ECO:0000256" key="2">
    <source>
        <dbReference type="ARBA" id="ARBA00023125"/>
    </source>
</evidence>
<gene>
    <name evidence="5" type="ORF">XH91_14250</name>
</gene>
<dbReference type="InterPro" id="IPR035418">
    <property type="entry name" value="AraC-bd_2"/>
</dbReference>
<keyword evidence="2" id="KW-0238">DNA-binding</keyword>
<sequence>MNLSPCCNVQYVARRPSAGQMQDSGTFQRASISTDDLPGPRRLELWREVYGRGIANVEIEPLSDVPFRAGVTFDQLPNVGLAAGWRTPAHYRMTKELAARGRDAIVVSVPRSGAASVTQFGKELLDGVGSASVIAPREAVTATMLTEGRFITLALSLPAIVRLAPHYSSAFGRPIPSSNAALRLLTQYVDVLQSDNVLTDGAVAQSVSDHLIDLTALALGTFGDYAEVARQRGATAARLTAVKADIVRALSRSDLSAELIATRHGISPRYVRKLFEQAGSSFSVFVLTERLTKAHRMLTNVRLRHLTIAQIAHDSGFGDLSYFNRSFRRQFGGSPSDVRDVARQSWPD</sequence>
<dbReference type="PANTHER" id="PTHR46796:SF6">
    <property type="entry name" value="ARAC SUBFAMILY"/>
    <property type="match status" value="1"/>
</dbReference>
<dbReference type="PROSITE" id="PS01124">
    <property type="entry name" value="HTH_ARAC_FAMILY_2"/>
    <property type="match status" value="1"/>
</dbReference>
<dbReference type="SMART" id="SM00342">
    <property type="entry name" value="HTH_ARAC"/>
    <property type="match status" value="1"/>
</dbReference>
<evidence type="ECO:0000256" key="1">
    <source>
        <dbReference type="ARBA" id="ARBA00023015"/>
    </source>
</evidence>
<dbReference type="InterPro" id="IPR018062">
    <property type="entry name" value="HTH_AraC-typ_CS"/>
</dbReference>
<dbReference type="PRINTS" id="PR00032">
    <property type="entry name" value="HTHARAC"/>
</dbReference>
<dbReference type="Pfam" id="PF12833">
    <property type="entry name" value="HTH_18"/>
    <property type="match status" value="1"/>
</dbReference>
<dbReference type="PROSITE" id="PS00041">
    <property type="entry name" value="HTH_ARAC_FAMILY_1"/>
    <property type="match status" value="1"/>
</dbReference>
<dbReference type="Gene3D" id="1.10.10.60">
    <property type="entry name" value="Homeodomain-like"/>
    <property type="match status" value="1"/>
</dbReference>
<dbReference type="PANTHER" id="PTHR46796">
    <property type="entry name" value="HTH-TYPE TRANSCRIPTIONAL ACTIVATOR RHAS-RELATED"/>
    <property type="match status" value="1"/>
</dbReference>
<dbReference type="InterPro" id="IPR020449">
    <property type="entry name" value="Tscrpt_reg_AraC-type_HTH"/>
</dbReference>
<evidence type="ECO:0000256" key="3">
    <source>
        <dbReference type="ARBA" id="ARBA00023163"/>
    </source>
</evidence>
<evidence type="ECO:0000259" key="4">
    <source>
        <dbReference type="PROSITE" id="PS01124"/>
    </source>
</evidence>
<dbReference type="AlphaFoldDB" id="A0AAE5X0F2"/>
<proteinExistence type="predicted"/>
<feature type="domain" description="HTH araC/xylS-type" evidence="4">
    <location>
        <begin position="240"/>
        <end position="341"/>
    </location>
</feature>
<accession>A0AAE5X0F2</accession>
<dbReference type="InterPro" id="IPR009057">
    <property type="entry name" value="Homeodomain-like_sf"/>
</dbReference>